<evidence type="ECO:0000313" key="3">
    <source>
        <dbReference type="Proteomes" id="UP000193411"/>
    </source>
</evidence>
<keyword evidence="1" id="KW-0812">Transmembrane</keyword>
<dbReference type="Proteomes" id="UP000193411">
    <property type="component" value="Unassembled WGS sequence"/>
</dbReference>
<organism evidence="2 3">
    <name type="scientific">Catenaria anguillulae PL171</name>
    <dbReference type="NCBI Taxonomy" id="765915"/>
    <lineage>
        <taxon>Eukaryota</taxon>
        <taxon>Fungi</taxon>
        <taxon>Fungi incertae sedis</taxon>
        <taxon>Blastocladiomycota</taxon>
        <taxon>Blastocladiomycetes</taxon>
        <taxon>Blastocladiales</taxon>
        <taxon>Catenariaceae</taxon>
        <taxon>Catenaria</taxon>
    </lineage>
</organism>
<evidence type="ECO:0000256" key="1">
    <source>
        <dbReference type="SAM" id="Phobius"/>
    </source>
</evidence>
<gene>
    <name evidence="2" type="ORF">BCR44DRAFT_1015413</name>
</gene>
<dbReference type="EMBL" id="MCFL01000010">
    <property type="protein sequence ID" value="ORZ38007.1"/>
    <property type="molecule type" value="Genomic_DNA"/>
</dbReference>
<evidence type="ECO:0000313" key="2">
    <source>
        <dbReference type="EMBL" id="ORZ38007.1"/>
    </source>
</evidence>
<dbReference type="AlphaFoldDB" id="A0A1Y2HTS4"/>
<protein>
    <submittedName>
        <fullName evidence="2">Uncharacterized protein</fullName>
    </submittedName>
</protein>
<comment type="caution">
    <text evidence="2">The sequence shown here is derived from an EMBL/GenBank/DDBJ whole genome shotgun (WGS) entry which is preliminary data.</text>
</comment>
<keyword evidence="1" id="KW-0472">Membrane</keyword>
<sequence>MRMESLSCFVLSFFFCVSICFPFLFFFSVHSVRSCAQCLSLLLSSCFVFFSFSSSHLFRLFPSCFVRKACKPQKKSFCFSFTIFLSMASCLDGCDRCLAHWGRKRLGVSMANYYVYMSRKVLRNH</sequence>
<reference evidence="2 3" key="1">
    <citation type="submission" date="2016-07" db="EMBL/GenBank/DDBJ databases">
        <title>Pervasive Adenine N6-methylation of Active Genes in Fungi.</title>
        <authorList>
            <consortium name="DOE Joint Genome Institute"/>
            <person name="Mondo S.J."/>
            <person name="Dannebaum R.O."/>
            <person name="Kuo R.C."/>
            <person name="Labutti K."/>
            <person name="Haridas S."/>
            <person name="Kuo A."/>
            <person name="Salamov A."/>
            <person name="Ahrendt S.R."/>
            <person name="Lipzen A."/>
            <person name="Sullivan W."/>
            <person name="Andreopoulos W.B."/>
            <person name="Clum A."/>
            <person name="Lindquist E."/>
            <person name="Daum C."/>
            <person name="Ramamoorthy G.K."/>
            <person name="Gryganskyi A."/>
            <person name="Culley D."/>
            <person name="Magnuson J.K."/>
            <person name="James T.Y."/>
            <person name="O'Malley M.A."/>
            <person name="Stajich J.E."/>
            <person name="Spatafora J.W."/>
            <person name="Visel A."/>
            <person name="Grigoriev I.V."/>
        </authorList>
    </citation>
    <scope>NUCLEOTIDE SEQUENCE [LARGE SCALE GENOMIC DNA]</scope>
    <source>
        <strain evidence="2 3">PL171</strain>
    </source>
</reference>
<keyword evidence="1" id="KW-1133">Transmembrane helix</keyword>
<feature type="transmembrane region" description="Helical" evidence="1">
    <location>
        <begin position="41"/>
        <end position="61"/>
    </location>
</feature>
<name>A0A1Y2HTS4_9FUNG</name>
<keyword evidence="3" id="KW-1185">Reference proteome</keyword>
<accession>A0A1Y2HTS4</accession>
<proteinExistence type="predicted"/>